<protein>
    <submittedName>
        <fullName evidence="2">ABC transporter substrate-binding protein</fullName>
    </submittedName>
</protein>
<dbReference type="GO" id="GO:0030975">
    <property type="term" value="F:thiamine binding"/>
    <property type="evidence" value="ECO:0007669"/>
    <property type="project" value="TreeGrafter"/>
</dbReference>
<dbReference type="GO" id="GO:0030976">
    <property type="term" value="F:thiamine pyrophosphate binding"/>
    <property type="evidence" value="ECO:0007669"/>
    <property type="project" value="TreeGrafter"/>
</dbReference>
<evidence type="ECO:0000313" key="2">
    <source>
        <dbReference type="EMBL" id="KFE51534.1"/>
    </source>
</evidence>
<dbReference type="RefSeq" id="WP_047575018.1">
    <property type="nucleotide sequence ID" value="NZ_JPQT01000103.1"/>
</dbReference>
<dbReference type="InterPro" id="IPR001188">
    <property type="entry name" value="Sperm_putr-bd"/>
</dbReference>
<dbReference type="Gene3D" id="3.40.190.10">
    <property type="entry name" value="Periplasmic binding protein-like II"/>
    <property type="match status" value="2"/>
</dbReference>
<dbReference type="SUPFAM" id="SSF53850">
    <property type="entry name" value="Periplasmic binding protein-like II"/>
    <property type="match status" value="1"/>
</dbReference>
<name>A0A085V7X1_PSESX</name>
<dbReference type="PROSITE" id="PS51318">
    <property type="entry name" value="TAT"/>
    <property type="match status" value="1"/>
</dbReference>
<keyword evidence="1" id="KW-0732">Signal</keyword>
<dbReference type="PANTHER" id="PTHR30006">
    <property type="entry name" value="THIAMINE-BINDING PERIPLASMIC PROTEIN-RELATED"/>
    <property type="match status" value="1"/>
</dbReference>
<dbReference type="GO" id="GO:0015888">
    <property type="term" value="P:thiamine transport"/>
    <property type="evidence" value="ECO:0007669"/>
    <property type="project" value="TreeGrafter"/>
</dbReference>
<sequence length="345" mass="37712">MFDISRRTLLGGAVGAAAMLALPRFALSASGAPVVVGTWGGDYGDLLRQGVDVLLQSKGIEVIQSIGSPTERRTKLLAERQSRRGSMDVCCLADFDMQAVAQRDALERIDAGAVPNLANVLRFLKQDFSVPHIYSAHVIVYNTEKVPVPPQSFADLWDPKYRGKVGLSDFLFNTNTAIAAVVGGGSMSDFGPAKGKLEELRSLDVKILPSTEAVAAALKSEDIWITVISLARGYMWRKAGMPLAHVVPKEGGFPNIYGIGVPKNSRNKDNALQYLNAVLDPRAQLAFAERMGYVPTVSNAVLPDELNKQINFTEAERDRMLKPDYAYIIEHQSSMLEVWNKTFKG</sequence>
<dbReference type="PATRIC" id="fig|317.174.peg.2501"/>
<dbReference type="GO" id="GO:0019808">
    <property type="term" value="F:polyamine binding"/>
    <property type="evidence" value="ECO:0007669"/>
    <property type="project" value="InterPro"/>
</dbReference>
<dbReference type="PRINTS" id="PR00909">
    <property type="entry name" value="SPERMDNBNDNG"/>
</dbReference>
<evidence type="ECO:0000313" key="3">
    <source>
        <dbReference type="Proteomes" id="UP000028643"/>
    </source>
</evidence>
<evidence type="ECO:0000256" key="1">
    <source>
        <dbReference type="ARBA" id="ARBA00022729"/>
    </source>
</evidence>
<gene>
    <name evidence="2" type="ORF">IV02_12170</name>
</gene>
<proteinExistence type="predicted"/>
<dbReference type="EMBL" id="JPQT01000103">
    <property type="protein sequence ID" value="KFE51534.1"/>
    <property type="molecule type" value="Genomic_DNA"/>
</dbReference>
<dbReference type="GO" id="GO:0015846">
    <property type="term" value="P:polyamine transport"/>
    <property type="evidence" value="ECO:0007669"/>
    <property type="project" value="InterPro"/>
</dbReference>
<dbReference type="GO" id="GO:0030288">
    <property type="term" value="C:outer membrane-bounded periplasmic space"/>
    <property type="evidence" value="ECO:0007669"/>
    <property type="project" value="TreeGrafter"/>
</dbReference>
<comment type="caution">
    <text evidence="2">The sequence shown here is derived from an EMBL/GenBank/DDBJ whole genome shotgun (WGS) entry which is preliminary data.</text>
</comment>
<dbReference type="PANTHER" id="PTHR30006:SF2">
    <property type="entry name" value="ABC TRANSPORTER SUBSTRATE-BINDING PROTEIN"/>
    <property type="match status" value="1"/>
</dbReference>
<dbReference type="InterPro" id="IPR006311">
    <property type="entry name" value="TAT_signal"/>
</dbReference>
<organism evidence="2 3">
    <name type="scientific">Pseudomonas syringae</name>
    <dbReference type="NCBI Taxonomy" id="317"/>
    <lineage>
        <taxon>Bacteria</taxon>
        <taxon>Pseudomonadati</taxon>
        <taxon>Pseudomonadota</taxon>
        <taxon>Gammaproteobacteria</taxon>
        <taxon>Pseudomonadales</taxon>
        <taxon>Pseudomonadaceae</taxon>
        <taxon>Pseudomonas</taxon>
    </lineage>
</organism>
<dbReference type="AlphaFoldDB" id="A0A085V7X1"/>
<dbReference type="Proteomes" id="UP000028643">
    <property type="component" value="Unassembled WGS sequence"/>
</dbReference>
<dbReference type="InterPro" id="IPR006059">
    <property type="entry name" value="SBP"/>
</dbReference>
<accession>A0A085V7X1</accession>
<reference evidence="2 3" key="1">
    <citation type="submission" date="2014-07" db="EMBL/GenBank/DDBJ databases">
        <title>Draft Genome Sequences of Environmental Pseudomonas syringae strains.</title>
        <authorList>
            <person name="Baltrus D.A."/>
            <person name="Berge O."/>
            <person name="Morris C."/>
        </authorList>
    </citation>
    <scope>NUCLEOTIDE SEQUENCE [LARGE SCALE GENOMIC DNA]</scope>
    <source>
        <strain evidence="2 3">CEB003</strain>
    </source>
</reference>
<dbReference type="Pfam" id="PF13416">
    <property type="entry name" value="SBP_bac_8"/>
    <property type="match status" value="1"/>
</dbReference>